<dbReference type="EMBL" id="OBDY01000007">
    <property type="protein sequence ID" value="SNY43893.1"/>
    <property type="molecule type" value="Genomic_DNA"/>
</dbReference>
<keyword evidence="2" id="KW-1185">Reference proteome</keyword>
<evidence type="ECO:0000313" key="1">
    <source>
        <dbReference type="EMBL" id="SNY43893.1"/>
    </source>
</evidence>
<dbReference type="RefSeq" id="WP_097321204.1">
    <property type="nucleotide sequence ID" value="NZ_OBDY01000007.1"/>
</dbReference>
<protein>
    <submittedName>
        <fullName evidence="1">Uncharacterized protein</fullName>
    </submittedName>
</protein>
<accession>A0A285I7N0</accession>
<gene>
    <name evidence="1" type="ORF">SAMN05421748_1075</name>
</gene>
<evidence type="ECO:0000313" key="2">
    <source>
        <dbReference type="Proteomes" id="UP000219612"/>
    </source>
</evidence>
<organism evidence="1 2">
    <name type="scientific">Paractinoplanes atraurantiacus</name>
    <dbReference type="NCBI Taxonomy" id="1036182"/>
    <lineage>
        <taxon>Bacteria</taxon>
        <taxon>Bacillati</taxon>
        <taxon>Actinomycetota</taxon>
        <taxon>Actinomycetes</taxon>
        <taxon>Micromonosporales</taxon>
        <taxon>Micromonosporaceae</taxon>
        <taxon>Paractinoplanes</taxon>
    </lineage>
</organism>
<sequence>MTVPTYAAAEAELLRLETAVAAISTNLVDLDDNPARKELDKTRLTGRTATAWNDASDALTRLWDGYRLLTELIGRARAISSQRRVSDAERAEFVHEVLGESITLSTEVVPLAQRGLLGPGHVTTVCTPAELLSAMERAFTTAVAVATRAGEVWDKMLPAAADAAAALDHVRRLGGDAMALAEADRLLGAFTATLAGDPLGIDERDLSAVRALIERADAERTSAAELRSALEQRLADARHLLASVGEAQAAAAKAHDAAADRFRPRDLFVVGGGDLRPDLAAIEALAAAGHWSLISPRLAEWSRRARERLAALREAAAHNAGLLATRNELRGRLDAYQAKALSRGLGEHPSLVLLHDAARTVLYTAPCDLTTARAAVNAYQDALTATIARNGR</sequence>
<dbReference type="AlphaFoldDB" id="A0A285I7N0"/>
<name>A0A285I7N0_9ACTN</name>
<reference evidence="1 2" key="1">
    <citation type="submission" date="2017-09" db="EMBL/GenBank/DDBJ databases">
        <authorList>
            <person name="Ehlers B."/>
            <person name="Leendertz F.H."/>
        </authorList>
    </citation>
    <scope>NUCLEOTIDE SEQUENCE [LARGE SCALE GENOMIC DNA]</scope>
    <source>
        <strain evidence="1 2">CGMCC 4.6857</strain>
    </source>
</reference>
<proteinExistence type="predicted"/>
<dbReference type="Proteomes" id="UP000219612">
    <property type="component" value="Unassembled WGS sequence"/>
</dbReference>
<dbReference type="OrthoDB" id="3375894at2"/>